<dbReference type="EMBL" id="JBEFKJ010000003">
    <property type="protein sequence ID" value="KAL2047204.1"/>
    <property type="molecule type" value="Genomic_DNA"/>
</dbReference>
<dbReference type="SUPFAM" id="SSF56112">
    <property type="entry name" value="Protein kinase-like (PK-like)"/>
    <property type="match status" value="1"/>
</dbReference>
<feature type="region of interest" description="Disordered" evidence="1">
    <location>
        <begin position="429"/>
        <end position="448"/>
    </location>
</feature>
<keyword evidence="4" id="KW-1185">Reference proteome</keyword>
<comment type="caution">
    <text evidence="3">The sequence shown here is derived from an EMBL/GenBank/DDBJ whole genome shotgun (WGS) entry which is preliminary data.</text>
</comment>
<dbReference type="Gene3D" id="1.10.510.10">
    <property type="entry name" value="Transferase(Phosphotransferase) domain 1"/>
    <property type="match status" value="1"/>
</dbReference>
<evidence type="ECO:0000313" key="4">
    <source>
        <dbReference type="Proteomes" id="UP001590950"/>
    </source>
</evidence>
<accession>A0ABR4AN73</accession>
<dbReference type="InterPro" id="IPR029498">
    <property type="entry name" value="HeLo_dom"/>
</dbReference>
<reference evidence="3 4" key="1">
    <citation type="submission" date="2024-09" db="EMBL/GenBank/DDBJ databases">
        <title>Rethinking Asexuality: The Enigmatic Case of Functional Sexual Genes in Lepraria (Stereocaulaceae).</title>
        <authorList>
            <person name="Doellman M."/>
            <person name="Sun Y."/>
            <person name="Barcenas-Pena A."/>
            <person name="Lumbsch H.T."/>
            <person name="Grewe F."/>
        </authorList>
    </citation>
    <scope>NUCLEOTIDE SEQUENCE [LARGE SCALE GENOMIC DNA]</scope>
    <source>
        <strain evidence="3 4">Mercado 3170</strain>
    </source>
</reference>
<dbReference type="Proteomes" id="UP001590950">
    <property type="component" value="Unassembled WGS sequence"/>
</dbReference>
<dbReference type="InterPro" id="IPR056002">
    <property type="entry name" value="DUF7580"/>
</dbReference>
<dbReference type="InterPro" id="IPR000719">
    <property type="entry name" value="Prot_kinase_dom"/>
</dbReference>
<evidence type="ECO:0000313" key="3">
    <source>
        <dbReference type="EMBL" id="KAL2047204.1"/>
    </source>
</evidence>
<dbReference type="PANTHER" id="PTHR37542:SF3">
    <property type="entry name" value="PRION-INHIBITION AND PROPAGATION HELO DOMAIN-CONTAINING PROTEIN"/>
    <property type="match status" value="1"/>
</dbReference>
<dbReference type="Gene3D" id="1.20.120.1020">
    <property type="entry name" value="Prion-inhibition and propagation, HeLo domain"/>
    <property type="match status" value="1"/>
</dbReference>
<organism evidence="3 4">
    <name type="scientific">Stereocaulon virgatum</name>
    <dbReference type="NCBI Taxonomy" id="373712"/>
    <lineage>
        <taxon>Eukaryota</taxon>
        <taxon>Fungi</taxon>
        <taxon>Dikarya</taxon>
        <taxon>Ascomycota</taxon>
        <taxon>Pezizomycotina</taxon>
        <taxon>Lecanoromycetes</taxon>
        <taxon>OSLEUM clade</taxon>
        <taxon>Lecanoromycetidae</taxon>
        <taxon>Lecanorales</taxon>
        <taxon>Lecanorineae</taxon>
        <taxon>Stereocaulaceae</taxon>
        <taxon>Stereocaulon</taxon>
    </lineage>
</organism>
<dbReference type="Pfam" id="PF24476">
    <property type="entry name" value="DUF7580"/>
    <property type="match status" value="1"/>
</dbReference>
<dbReference type="Pfam" id="PF14479">
    <property type="entry name" value="HeLo"/>
    <property type="match status" value="1"/>
</dbReference>
<dbReference type="PANTHER" id="PTHR37542">
    <property type="entry name" value="HELO DOMAIN-CONTAINING PROTEIN-RELATED"/>
    <property type="match status" value="1"/>
</dbReference>
<proteinExistence type="predicted"/>
<protein>
    <recommendedName>
        <fullName evidence="2">Protein kinase domain-containing protein</fullName>
    </recommendedName>
</protein>
<evidence type="ECO:0000256" key="1">
    <source>
        <dbReference type="SAM" id="MobiDB-lite"/>
    </source>
</evidence>
<feature type="domain" description="Protein kinase" evidence="2">
    <location>
        <begin position="213"/>
        <end position="558"/>
    </location>
</feature>
<name>A0ABR4AN73_9LECA</name>
<evidence type="ECO:0000259" key="2">
    <source>
        <dbReference type="PROSITE" id="PS50011"/>
    </source>
</evidence>
<feature type="region of interest" description="Disordered" evidence="1">
    <location>
        <begin position="221"/>
        <end position="247"/>
    </location>
</feature>
<gene>
    <name evidence="3" type="ORF">N7G274_001223</name>
</gene>
<dbReference type="InterPro" id="IPR011009">
    <property type="entry name" value="Kinase-like_dom_sf"/>
</dbReference>
<dbReference type="PROSITE" id="PS50011">
    <property type="entry name" value="PROTEIN_KINASE_DOM"/>
    <property type="match status" value="1"/>
</dbReference>
<dbReference type="InterPro" id="IPR038305">
    <property type="entry name" value="HeLo_sf"/>
</dbReference>
<sequence length="574" mass="66122">MDPISFSVGIVSGVIQVYGAVTAAYDTYIQVVEFPASYQELRMGLMIERYRLDLWGRHVLAEYEIERGTLPTHDIGLWKLFEAIFTKILEAFQENHQMMENYGTHTGILKQEGLSEWELLESMSIATKSPPKHSLMKFPKTLKFVLREKRKMEQLLQQLCYWNDSLDRMTSRLDQESSRRRLRAHFSTGNTSELRDLKAAAALLKHQDLERMATARTVIEQGNHSEPLDRSEAQSPDNLPSTPPPEYRLEMDEFKWQDIPYKTDRPRAMATWNGQSVIIDWRTCHDDSWRRGHPVAFRKRTENLAKILNTDLRPLNLSVLHCVGYLDRNSNVTGYAFRLPPGADPGQNPVTLHHLLCNVRKADDIPDLGERFRLAKALVSTVFEIHNLGWLHKNIQPKNILFWPKPNSTVAIDISKPYLMGFDIARPNQEGEFSEKPPSRPEDDLYRHPAYKGAEPHSFLPSFDMYSLGVVLYEIGFWRRITVASQAAPRTSERPPIPTYNSDPQYIETLVKNGSVSEMRRFMGTKYRDAVIACLKKEFDEVWEKQQGNRQQQLQTYLGQVQNKIVDAIAVCSA</sequence>
<feature type="compositionally biased region" description="Basic and acidic residues" evidence="1">
    <location>
        <begin position="433"/>
        <end position="447"/>
    </location>
</feature>